<gene>
    <name evidence="2" type="ORF">QE424_003191</name>
</gene>
<feature type="transmembrane region" description="Helical" evidence="1">
    <location>
        <begin position="6"/>
        <end position="24"/>
    </location>
</feature>
<sequence>MVGRTGGWLAVGLVAAVVGVALWWNAPATRGGAPGGKAKVAPSAVAAEVRANATESRTSRGVGPAEVDRVKTFEDLKQRAKAGDAVAQRLLADTYEGCYFVNIDRDKFMGSLDFNKQMIRAPAQLSVLEQVADERFAQCGAVDGGAIVPMQLITGWYAQAAENGDLAARLMDNAFKRKRLDTAEAAEQLEQVLGSNDAAAVFAMGTTLHSNYPASAGGPAAGLMTGEHAGDAWMVAGCRMGYDCGPSGDLMGTLCLLQNACTGEDFEAYLKRAMMNEAERRDLERRVTEILRLIEG</sequence>
<keyword evidence="1" id="KW-0812">Transmembrane</keyword>
<protein>
    <submittedName>
        <fullName evidence="2">Uncharacterized protein</fullName>
    </submittedName>
</protein>
<evidence type="ECO:0000313" key="3">
    <source>
        <dbReference type="Proteomes" id="UP001226084"/>
    </source>
</evidence>
<reference evidence="2" key="1">
    <citation type="submission" date="2023-07" db="EMBL/GenBank/DDBJ databases">
        <title>Functional and genomic diversity of the sorghum phyllosphere microbiome.</title>
        <authorList>
            <person name="Shade A."/>
        </authorList>
    </citation>
    <scope>NUCLEOTIDE SEQUENCE</scope>
    <source>
        <strain evidence="2">SORGH_AS_0457</strain>
    </source>
</reference>
<dbReference type="Proteomes" id="UP001226084">
    <property type="component" value="Unassembled WGS sequence"/>
</dbReference>
<name>A0AAP5AL95_9GAMM</name>
<evidence type="ECO:0000313" key="2">
    <source>
        <dbReference type="EMBL" id="MDQ1110032.1"/>
    </source>
</evidence>
<accession>A0AAP5AL95</accession>
<evidence type="ECO:0000256" key="1">
    <source>
        <dbReference type="SAM" id="Phobius"/>
    </source>
</evidence>
<comment type="caution">
    <text evidence="2">The sequence shown here is derived from an EMBL/GenBank/DDBJ whole genome shotgun (WGS) entry which is preliminary data.</text>
</comment>
<keyword evidence="1" id="KW-1133">Transmembrane helix</keyword>
<keyword evidence="1" id="KW-0472">Membrane</keyword>
<proteinExistence type="predicted"/>
<dbReference type="EMBL" id="JAUTAS010000001">
    <property type="protein sequence ID" value="MDQ1110032.1"/>
    <property type="molecule type" value="Genomic_DNA"/>
</dbReference>
<organism evidence="2 3">
    <name type="scientific">Stenotrophomonas rhizophila</name>
    <dbReference type="NCBI Taxonomy" id="216778"/>
    <lineage>
        <taxon>Bacteria</taxon>
        <taxon>Pseudomonadati</taxon>
        <taxon>Pseudomonadota</taxon>
        <taxon>Gammaproteobacteria</taxon>
        <taxon>Lysobacterales</taxon>
        <taxon>Lysobacteraceae</taxon>
        <taxon>Stenotrophomonas</taxon>
    </lineage>
</organism>
<dbReference type="AlphaFoldDB" id="A0AAP5AL95"/>